<evidence type="ECO:0000313" key="2">
    <source>
        <dbReference type="Proteomes" id="UP001358417"/>
    </source>
</evidence>
<evidence type="ECO:0000313" key="1">
    <source>
        <dbReference type="EMBL" id="KAK5055140.1"/>
    </source>
</evidence>
<name>A0AAV9NGV1_9EURO</name>
<proteinExistence type="predicted"/>
<sequence>MATFDFARLSPALYDMKDVTCVLDFQLMVQDFMNVVRTNPGLFENHDTHMGEFCTLLECDDMWQVAYAVVPEFRLRQDHELVEDTLLNAILRTLSHKRPRVPVIDPGTTLERNLVKKRFRTDIEYLESLGLGFSDLDEEGQMEMEDIVRRTLNVLED</sequence>
<dbReference type="Proteomes" id="UP001358417">
    <property type="component" value="Unassembled WGS sequence"/>
</dbReference>
<accession>A0AAV9NGV1</accession>
<gene>
    <name evidence="1" type="ORF">LTR84_012888</name>
</gene>
<keyword evidence="2" id="KW-1185">Reference proteome</keyword>
<dbReference type="AlphaFoldDB" id="A0AAV9NGV1"/>
<comment type="caution">
    <text evidence="1">The sequence shown here is derived from an EMBL/GenBank/DDBJ whole genome shotgun (WGS) entry which is preliminary data.</text>
</comment>
<dbReference type="EMBL" id="JAVRRD010000009">
    <property type="protein sequence ID" value="KAK5055140.1"/>
    <property type="molecule type" value="Genomic_DNA"/>
</dbReference>
<dbReference type="RefSeq" id="XP_064707571.1">
    <property type="nucleotide sequence ID" value="XM_064856395.1"/>
</dbReference>
<reference evidence="1 2" key="1">
    <citation type="submission" date="2023-08" db="EMBL/GenBank/DDBJ databases">
        <title>Black Yeasts Isolated from many extreme environments.</title>
        <authorList>
            <person name="Coleine C."/>
            <person name="Stajich J.E."/>
            <person name="Selbmann L."/>
        </authorList>
    </citation>
    <scope>NUCLEOTIDE SEQUENCE [LARGE SCALE GENOMIC DNA]</scope>
    <source>
        <strain evidence="1 2">CCFEE 5792</strain>
    </source>
</reference>
<protein>
    <submittedName>
        <fullName evidence="1">Uncharacterized protein</fullName>
    </submittedName>
</protein>
<organism evidence="1 2">
    <name type="scientific">Exophiala bonariae</name>
    <dbReference type="NCBI Taxonomy" id="1690606"/>
    <lineage>
        <taxon>Eukaryota</taxon>
        <taxon>Fungi</taxon>
        <taxon>Dikarya</taxon>
        <taxon>Ascomycota</taxon>
        <taxon>Pezizomycotina</taxon>
        <taxon>Eurotiomycetes</taxon>
        <taxon>Chaetothyriomycetidae</taxon>
        <taxon>Chaetothyriales</taxon>
        <taxon>Herpotrichiellaceae</taxon>
        <taxon>Exophiala</taxon>
    </lineage>
</organism>
<dbReference type="GeneID" id="89981025"/>